<dbReference type="PANTHER" id="PTHR18901">
    <property type="entry name" value="2-DEOXYGLUCOSE-6-PHOSPHATE PHOSPHATASE 2"/>
    <property type="match status" value="1"/>
</dbReference>
<proteinExistence type="predicted"/>
<dbReference type="EMBL" id="DWXE01000010">
    <property type="protein sequence ID" value="HJB90526.1"/>
    <property type="molecule type" value="Genomic_DNA"/>
</dbReference>
<dbReference type="NCBIfam" id="TIGR01509">
    <property type="entry name" value="HAD-SF-IA-v3"/>
    <property type="match status" value="1"/>
</dbReference>
<reference evidence="1" key="1">
    <citation type="journal article" date="2021" name="PeerJ">
        <title>Extensive microbial diversity within the chicken gut microbiome revealed by metagenomics and culture.</title>
        <authorList>
            <person name="Gilroy R."/>
            <person name="Ravi A."/>
            <person name="Getino M."/>
            <person name="Pursley I."/>
            <person name="Horton D.L."/>
            <person name="Alikhan N.F."/>
            <person name="Baker D."/>
            <person name="Gharbi K."/>
            <person name="Hall N."/>
            <person name="Watson M."/>
            <person name="Adriaenssens E.M."/>
            <person name="Foster-Nyarko E."/>
            <person name="Jarju S."/>
            <person name="Secka A."/>
            <person name="Antonio M."/>
            <person name="Oren A."/>
            <person name="Chaudhuri R.R."/>
            <person name="La Ragione R."/>
            <person name="Hildebrand F."/>
            <person name="Pallen M.J."/>
        </authorList>
    </citation>
    <scope>NUCLEOTIDE SEQUENCE</scope>
    <source>
        <strain evidence="1">USAMLcec3-2134</strain>
    </source>
</reference>
<dbReference type="GO" id="GO:0016791">
    <property type="term" value="F:phosphatase activity"/>
    <property type="evidence" value="ECO:0007669"/>
    <property type="project" value="TreeGrafter"/>
</dbReference>
<gene>
    <name evidence="1" type="ORF">H9763_03545</name>
</gene>
<dbReference type="PRINTS" id="PR00413">
    <property type="entry name" value="HADHALOGNASE"/>
</dbReference>
<organism evidence="1 2">
    <name type="scientific">Candidatus Eisenbergiella merdigallinarum</name>
    <dbReference type="NCBI Taxonomy" id="2838552"/>
    <lineage>
        <taxon>Bacteria</taxon>
        <taxon>Bacillati</taxon>
        <taxon>Bacillota</taxon>
        <taxon>Clostridia</taxon>
        <taxon>Lachnospirales</taxon>
        <taxon>Lachnospiraceae</taxon>
        <taxon>Eisenbergiella</taxon>
    </lineage>
</organism>
<name>A0A9D2MR73_9FIRM</name>
<dbReference type="InterPro" id="IPR036412">
    <property type="entry name" value="HAD-like_sf"/>
</dbReference>
<dbReference type="SFLD" id="SFLDS00003">
    <property type="entry name" value="Haloacid_Dehalogenase"/>
    <property type="match status" value="1"/>
</dbReference>
<evidence type="ECO:0000313" key="1">
    <source>
        <dbReference type="EMBL" id="HJB90526.1"/>
    </source>
</evidence>
<dbReference type="AlphaFoldDB" id="A0A9D2MR73"/>
<dbReference type="InterPro" id="IPR041492">
    <property type="entry name" value="HAD_2"/>
</dbReference>
<dbReference type="Gene3D" id="3.40.50.1000">
    <property type="entry name" value="HAD superfamily/HAD-like"/>
    <property type="match status" value="1"/>
</dbReference>
<dbReference type="SFLD" id="SFLDG01129">
    <property type="entry name" value="C1.5:_HAD__Beta-PGM__Phosphata"/>
    <property type="match status" value="1"/>
</dbReference>
<dbReference type="CDD" id="cd07505">
    <property type="entry name" value="HAD_BPGM-like"/>
    <property type="match status" value="1"/>
</dbReference>
<dbReference type="Proteomes" id="UP000886883">
    <property type="component" value="Unassembled WGS sequence"/>
</dbReference>
<dbReference type="Gene3D" id="1.10.150.240">
    <property type="entry name" value="Putative phosphatase, domain 2"/>
    <property type="match status" value="1"/>
</dbReference>
<accession>A0A9D2MR73</accession>
<dbReference type="InterPro" id="IPR006439">
    <property type="entry name" value="HAD-SF_hydro_IA"/>
</dbReference>
<dbReference type="SUPFAM" id="SSF56784">
    <property type="entry name" value="HAD-like"/>
    <property type="match status" value="1"/>
</dbReference>
<dbReference type="PANTHER" id="PTHR18901:SF38">
    <property type="entry name" value="PSEUDOURIDINE-5'-PHOSPHATASE"/>
    <property type="match status" value="1"/>
</dbReference>
<sequence length="223" mass="25013">MDLLNGVEAVIFDLDGSLVDSMWIWYQIDVEYLGRYGLSVPQDLQRAIEGFSFSETAEYFKMRFALPDPVEEIKRVWNRMALDKYIHQVPLKPGAGEFLELCRRRGIRLGIATSNSRELVGAVAEARGLSGFFSCIMTGCDVGRGKPAPDIYLAVAKELRTAPKNCLVFEDIVPGILAGKAAGMRVCAVEDAYSMPQKEEKMRLADGYIRDYREIWKGEETAI</sequence>
<protein>
    <submittedName>
        <fullName evidence="1">HAD family phosphatase</fullName>
    </submittedName>
</protein>
<comment type="caution">
    <text evidence="1">The sequence shown here is derived from an EMBL/GenBank/DDBJ whole genome shotgun (WGS) entry which is preliminary data.</text>
</comment>
<dbReference type="InterPro" id="IPR023198">
    <property type="entry name" value="PGP-like_dom2"/>
</dbReference>
<dbReference type="InterPro" id="IPR023214">
    <property type="entry name" value="HAD_sf"/>
</dbReference>
<reference evidence="1" key="2">
    <citation type="submission" date="2021-04" db="EMBL/GenBank/DDBJ databases">
        <authorList>
            <person name="Gilroy R."/>
        </authorList>
    </citation>
    <scope>NUCLEOTIDE SEQUENCE</scope>
    <source>
        <strain evidence="1">USAMLcec3-2134</strain>
    </source>
</reference>
<evidence type="ECO:0000313" key="2">
    <source>
        <dbReference type="Proteomes" id="UP000886883"/>
    </source>
</evidence>
<dbReference type="Pfam" id="PF13419">
    <property type="entry name" value="HAD_2"/>
    <property type="match status" value="1"/>
</dbReference>